<dbReference type="AlphaFoldDB" id="A7TMW8"/>
<organism evidence="2">
    <name type="scientific">Vanderwaltozyma polyspora (strain ATCC 22028 / DSM 70294 / BCRC 21397 / CBS 2163 / NBRC 10782 / NRRL Y-8283 / UCD 57-17)</name>
    <name type="common">Kluyveromyces polysporus</name>
    <dbReference type="NCBI Taxonomy" id="436907"/>
    <lineage>
        <taxon>Eukaryota</taxon>
        <taxon>Fungi</taxon>
        <taxon>Dikarya</taxon>
        <taxon>Ascomycota</taxon>
        <taxon>Saccharomycotina</taxon>
        <taxon>Saccharomycetes</taxon>
        <taxon>Saccharomycetales</taxon>
        <taxon>Saccharomycetaceae</taxon>
        <taxon>Vanderwaltozyma</taxon>
    </lineage>
</organism>
<dbReference type="STRING" id="436907.A7TMW8"/>
<dbReference type="eggNOG" id="ENOG502RZQF">
    <property type="taxonomic scope" value="Eukaryota"/>
</dbReference>
<name>A7TMW8_VANPO</name>
<dbReference type="PhylomeDB" id="A7TMW8"/>
<dbReference type="Proteomes" id="UP000000267">
    <property type="component" value="Unassembled WGS sequence"/>
</dbReference>
<protein>
    <submittedName>
        <fullName evidence="1">Uncharacterized protein</fullName>
    </submittedName>
</protein>
<dbReference type="OMA" id="TIDYINM"/>
<dbReference type="KEGG" id="vpo:Kpol_1051p4"/>
<evidence type="ECO:0000313" key="2">
    <source>
        <dbReference type="Proteomes" id="UP000000267"/>
    </source>
</evidence>
<sequence length="426" mass="48702">MITYKLPTSCPEKNFSEKIPIVGSTGLEEKWPLVSLLDINFYLLNSNEIKQKLNPRSDIEIPSNHQKMNTIKIVKNIFCINRRSQTLDLFNKDALESVKVGRIKFKDLEYRLDKTPGETSYESSYLTNEIESGKINFDCEHPFSPLSFELQKKRAQLTYKAKEGNMLQIQFEISVYHIIIPTSNQWPTLLPRIFNPATVIEKVEDKENSILPTGLPDLKNIPTMISSLGLNHRQQITREKSYRAIDFDLTLKLTQTFANNNNKKLVVITTFNNKVVSKMFRYFHFKFKIEEALQNELNPKLSQLVILRPGPIVGVPMTDAINPEFNPILKKSDNLVEQSILLKKYLLDYKLATLKKYRSTGIAPRLTDILAKTMYRKPGTSVLGYCIPATKVAKVAALKAIEPTIASTYSKPDVQIITSRQIDELV</sequence>
<dbReference type="InParanoid" id="A7TMW8"/>
<reference evidence="1 2" key="1">
    <citation type="journal article" date="2007" name="Proc. Natl. Acad. Sci. U.S.A.">
        <title>Independent sorting-out of thousands of duplicated gene pairs in two yeast species descended from a whole-genome duplication.</title>
        <authorList>
            <person name="Scannell D.R."/>
            <person name="Frank A.C."/>
            <person name="Conant G.C."/>
            <person name="Byrne K.P."/>
            <person name="Woolfit M."/>
            <person name="Wolfe K.H."/>
        </authorList>
    </citation>
    <scope>NUCLEOTIDE SEQUENCE [LARGE SCALE GENOMIC DNA]</scope>
    <source>
        <strain evidence="2">ATCC 22028 / DSM 70294 / BCRC 21397 / CBS 2163 / NBRC 10782 / NRRL Y-8283 / UCD 57-17</strain>
    </source>
</reference>
<dbReference type="Pfam" id="PF08732">
    <property type="entry name" value="HIM1"/>
    <property type="match status" value="1"/>
</dbReference>
<dbReference type="InterPro" id="IPR014843">
    <property type="entry name" value="Him1/Fmp52"/>
</dbReference>
<dbReference type="EMBL" id="DS480426">
    <property type="protein sequence ID" value="EDO16356.1"/>
    <property type="molecule type" value="Genomic_DNA"/>
</dbReference>
<keyword evidence="2" id="KW-1185">Reference proteome</keyword>
<dbReference type="InterPro" id="IPR036291">
    <property type="entry name" value="NAD(P)-bd_dom_sf"/>
</dbReference>
<accession>A7TMW8</accession>
<dbReference type="HOGENOM" id="CLU_036495_0_0_1"/>
<gene>
    <name evidence="1" type="ORF">Kpol_1051p4</name>
</gene>
<proteinExistence type="predicted"/>
<dbReference type="Gene3D" id="3.40.50.720">
    <property type="entry name" value="NAD(P)-binding Rossmann-like Domain"/>
    <property type="match status" value="1"/>
</dbReference>
<dbReference type="OrthoDB" id="4067292at2759"/>
<dbReference type="RefSeq" id="XP_001644214.1">
    <property type="nucleotide sequence ID" value="XM_001644164.1"/>
</dbReference>
<dbReference type="SUPFAM" id="SSF51735">
    <property type="entry name" value="NAD(P)-binding Rossmann-fold domains"/>
    <property type="match status" value="1"/>
</dbReference>
<dbReference type="FunCoup" id="A7TMW8">
    <property type="interactions" value="24"/>
</dbReference>
<dbReference type="GeneID" id="5544504"/>
<dbReference type="GO" id="GO:0006281">
    <property type="term" value="P:DNA repair"/>
    <property type="evidence" value="ECO:0007669"/>
    <property type="project" value="EnsemblFungi"/>
</dbReference>
<evidence type="ECO:0000313" key="1">
    <source>
        <dbReference type="EMBL" id="EDO16356.1"/>
    </source>
</evidence>